<protein>
    <submittedName>
        <fullName evidence="3">Late embryogenesis abundant protein</fullName>
    </submittedName>
</protein>
<keyword evidence="4" id="KW-1185">Reference proteome</keyword>
<proteinExistence type="predicted"/>
<evidence type="ECO:0000256" key="1">
    <source>
        <dbReference type="SAM" id="MobiDB-lite"/>
    </source>
</evidence>
<sequence>MKKITRGLMSGVAAAALSVSLVACSEADDAADKAGDAAEQATDAAGDAKDKAGDAKDKAGDAADDAKDKAGDAKDKAEDKAGEAKDKASEKAGDAKDGEMTDVVTADGSKEVPAKLAEAIDEHKDTWGAIQTVEQKGDKFLATFDDDSNNLVYSEDTGVVELVGQIGETWKAQGGIDSEIGLPTAEETKATEGTGWTQEFENGTISWLKGTDGENSDGMFSGHVDMK</sequence>
<dbReference type="PANTHER" id="PTHR47372">
    <property type="entry name" value="DAUER UP-REGULATED-RELATED"/>
    <property type="match status" value="1"/>
</dbReference>
<organism evidence="3 4">
    <name type="scientific">Corynebacterium massiliense DSM 45435</name>
    <dbReference type="NCBI Taxonomy" id="1121364"/>
    <lineage>
        <taxon>Bacteria</taxon>
        <taxon>Bacillati</taxon>
        <taxon>Actinomycetota</taxon>
        <taxon>Actinomycetes</taxon>
        <taxon>Mycobacteriales</taxon>
        <taxon>Corynebacteriaceae</taxon>
        <taxon>Corynebacterium</taxon>
    </lineage>
</organism>
<feature type="compositionally biased region" description="Basic and acidic residues" evidence="1">
    <location>
        <begin position="46"/>
        <end position="99"/>
    </location>
</feature>
<name>A0ABY7U7G5_9CORY</name>
<dbReference type="Gene3D" id="6.10.140.1430">
    <property type="match status" value="1"/>
</dbReference>
<accession>A0ABY7U7G5</accession>
<evidence type="ECO:0000313" key="3">
    <source>
        <dbReference type="EMBL" id="WCZ32208.1"/>
    </source>
</evidence>
<feature type="signal peptide" evidence="2">
    <location>
        <begin position="1"/>
        <end position="25"/>
    </location>
</feature>
<dbReference type="Proteomes" id="UP001220064">
    <property type="component" value="Chromosome"/>
</dbReference>
<feature type="chain" id="PRO_5046330155" evidence="2">
    <location>
        <begin position="26"/>
        <end position="227"/>
    </location>
</feature>
<dbReference type="PROSITE" id="PS51257">
    <property type="entry name" value="PROKAR_LIPOPROTEIN"/>
    <property type="match status" value="1"/>
</dbReference>
<dbReference type="EMBL" id="CP063189">
    <property type="protein sequence ID" value="WCZ32208.1"/>
    <property type="molecule type" value="Genomic_DNA"/>
</dbReference>
<reference evidence="3 4" key="1">
    <citation type="submission" date="2020-10" db="EMBL/GenBank/DDBJ databases">
        <title>Complete genome sequence of Corynebacterium massiliense DSM 45435, type strain of Corynebacterium massiliense.</title>
        <authorList>
            <person name="Busche T."/>
            <person name="Kalinowski J."/>
            <person name="Ruckert C."/>
        </authorList>
    </citation>
    <scope>NUCLEOTIDE SEQUENCE [LARGE SCALE GENOMIC DNA]</scope>
    <source>
        <strain evidence="3 4">DSM 45435</strain>
    </source>
</reference>
<evidence type="ECO:0000256" key="2">
    <source>
        <dbReference type="SAM" id="SignalP"/>
    </source>
</evidence>
<dbReference type="Pfam" id="PF08310">
    <property type="entry name" value="LGFP"/>
    <property type="match status" value="1"/>
</dbReference>
<gene>
    <name evidence="3" type="ORF">CMASS_03780</name>
</gene>
<evidence type="ECO:0000313" key="4">
    <source>
        <dbReference type="Proteomes" id="UP001220064"/>
    </source>
</evidence>
<dbReference type="InterPro" id="IPR013207">
    <property type="entry name" value="LGFP"/>
</dbReference>
<feature type="region of interest" description="Disordered" evidence="1">
    <location>
        <begin position="28"/>
        <end position="109"/>
    </location>
</feature>
<keyword evidence="2" id="KW-0732">Signal</keyword>
<dbReference type="RefSeq" id="WP_022862772.1">
    <property type="nucleotide sequence ID" value="NZ_ATVG01000004.1"/>
</dbReference>
<dbReference type="PANTHER" id="PTHR47372:SF11">
    <property type="entry name" value="RE19971P"/>
    <property type="match status" value="1"/>
</dbReference>